<evidence type="ECO:0000313" key="10">
    <source>
        <dbReference type="EMBL" id="MBW6440138.1"/>
    </source>
</evidence>
<evidence type="ECO:0000259" key="8">
    <source>
        <dbReference type="PROSITE" id="PS50893"/>
    </source>
</evidence>
<dbReference type="InterPro" id="IPR036640">
    <property type="entry name" value="ABC1_TM_sf"/>
</dbReference>
<keyword evidence="6 7" id="KW-0472">Membrane</keyword>
<keyword evidence="5 7" id="KW-1133">Transmembrane helix</keyword>
<dbReference type="PANTHER" id="PTHR43394:SF1">
    <property type="entry name" value="ATP-BINDING CASSETTE SUB-FAMILY B MEMBER 10, MITOCHONDRIAL"/>
    <property type="match status" value="1"/>
</dbReference>
<keyword evidence="2 7" id="KW-0812">Transmembrane</keyword>
<feature type="domain" description="ABC transporter" evidence="8">
    <location>
        <begin position="362"/>
        <end position="615"/>
    </location>
</feature>
<dbReference type="InterPro" id="IPR027417">
    <property type="entry name" value="P-loop_NTPase"/>
</dbReference>
<dbReference type="CDD" id="cd18550">
    <property type="entry name" value="ABC_6TM_exporter_like"/>
    <property type="match status" value="1"/>
</dbReference>
<evidence type="ECO:0000256" key="2">
    <source>
        <dbReference type="ARBA" id="ARBA00022692"/>
    </source>
</evidence>
<dbReference type="PANTHER" id="PTHR43394">
    <property type="entry name" value="ATP-DEPENDENT PERMEASE MDL1, MITOCHONDRIAL"/>
    <property type="match status" value="1"/>
</dbReference>
<reference evidence="10 11" key="1">
    <citation type="journal article" date="2013" name="Antonie Van Leeuwenhoek">
        <title>Actinoplanes hulinensis sp. nov., a novel actinomycete isolated from soybean root (Glycine max (L.) Merr).</title>
        <authorList>
            <person name="Shen Y."/>
            <person name="Liu C."/>
            <person name="Wang X."/>
            <person name="Zhao J."/>
            <person name="Jia F."/>
            <person name="Zhang Y."/>
            <person name="Wang L."/>
            <person name="Yang D."/>
            <person name="Xiang W."/>
        </authorList>
    </citation>
    <scope>NUCLEOTIDE SEQUENCE [LARGE SCALE GENOMIC DNA]</scope>
    <source>
        <strain evidence="10 11">NEAU-M9</strain>
    </source>
</reference>
<dbReference type="InterPro" id="IPR003439">
    <property type="entry name" value="ABC_transporter-like_ATP-bd"/>
</dbReference>
<dbReference type="PROSITE" id="PS00211">
    <property type="entry name" value="ABC_TRANSPORTER_1"/>
    <property type="match status" value="1"/>
</dbReference>
<evidence type="ECO:0000259" key="9">
    <source>
        <dbReference type="PROSITE" id="PS50929"/>
    </source>
</evidence>
<protein>
    <submittedName>
        <fullName evidence="10">ABC transporter ATP-binding protein/permease</fullName>
    </submittedName>
</protein>
<comment type="subcellular location">
    <subcellularLocation>
        <location evidence="1">Cell membrane</location>
        <topology evidence="1">Multi-pass membrane protein</topology>
    </subcellularLocation>
</comment>
<feature type="transmembrane region" description="Helical" evidence="7">
    <location>
        <begin position="267"/>
        <end position="293"/>
    </location>
</feature>
<dbReference type="Pfam" id="PF00664">
    <property type="entry name" value="ABC_membrane"/>
    <property type="match status" value="1"/>
</dbReference>
<comment type="caution">
    <text evidence="10">The sequence shown here is derived from an EMBL/GenBank/DDBJ whole genome shotgun (WGS) entry which is preliminary data.</text>
</comment>
<feature type="domain" description="ABC transmembrane type-1" evidence="9">
    <location>
        <begin position="47"/>
        <end position="328"/>
    </location>
</feature>
<dbReference type="PROSITE" id="PS50929">
    <property type="entry name" value="ABC_TM1F"/>
    <property type="match status" value="1"/>
</dbReference>
<dbReference type="SUPFAM" id="SSF90123">
    <property type="entry name" value="ABC transporter transmembrane region"/>
    <property type="match status" value="1"/>
</dbReference>
<evidence type="ECO:0000256" key="6">
    <source>
        <dbReference type="ARBA" id="ARBA00023136"/>
    </source>
</evidence>
<dbReference type="InterPro" id="IPR039421">
    <property type="entry name" value="Type_1_exporter"/>
</dbReference>
<dbReference type="Gene3D" id="1.20.1560.10">
    <property type="entry name" value="ABC transporter type 1, transmembrane domain"/>
    <property type="match status" value="1"/>
</dbReference>
<proteinExistence type="predicted"/>
<dbReference type="Pfam" id="PF00005">
    <property type="entry name" value="ABC_tran"/>
    <property type="match status" value="1"/>
</dbReference>
<evidence type="ECO:0000256" key="4">
    <source>
        <dbReference type="ARBA" id="ARBA00022840"/>
    </source>
</evidence>
<keyword evidence="4 10" id="KW-0067">ATP-binding</keyword>
<keyword evidence="3" id="KW-0547">Nucleotide-binding</keyword>
<dbReference type="PROSITE" id="PS50893">
    <property type="entry name" value="ABC_TRANSPORTER_2"/>
    <property type="match status" value="1"/>
</dbReference>
<accession>A0ABS7BGY1</accession>
<dbReference type="SMART" id="SM00382">
    <property type="entry name" value="AAA"/>
    <property type="match status" value="1"/>
</dbReference>
<evidence type="ECO:0000313" key="11">
    <source>
        <dbReference type="Proteomes" id="UP001519863"/>
    </source>
</evidence>
<evidence type="ECO:0000256" key="1">
    <source>
        <dbReference type="ARBA" id="ARBA00004651"/>
    </source>
</evidence>
<feature type="transmembrane region" description="Helical" evidence="7">
    <location>
        <begin position="300"/>
        <end position="320"/>
    </location>
</feature>
<dbReference type="EMBL" id="JAHXZI010000038">
    <property type="protein sequence ID" value="MBW6440138.1"/>
    <property type="molecule type" value="Genomic_DNA"/>
</dbReference>
<keyword evidence="11" id="KW-1185">Reference proteome</keyword>
<evidence type="ECO:0000256" key="7">
    <source>
        <dbReference type="SAM" id="Phobius"/>
    </source>
</evidence>
<name>A0ABS7BGY1_9ACTN</name>
<organism evidence="10 11">
    <name type="scientific">Actinoplanes hulinensis</name>
    <dbReference type="NCBI Taxonomy" id="1144547"/>
    <lineage>
        <taxon>Bacteria</taxon>
        <taxon>Bacillati</taxon>
        <taxon>Actinomycetota</taxon>
        <taxon>Actinomycetes</taxon>
        <taxon>Micromonosporales</taxon>
        <taxon>Micromonosporaceae</taxon>
        <taxon>Actinoplanes</taxon>
    </lineage>
</organism>
<dbReference type="InterPro" id="IPR011527">
    <property type="entry name" value="ABC1_TM_dom"/>
</dbReference>
<feature type="transmembrane region" description="Helical" evidence="7">
    <location>
        <begin position="80"/>
        <end position="100"/>
    </location>
</feature>
<evidence type="ECO:0000256" key="5">
    <source>
        <dbReference type="ARBA" id="ARBA00022989"/>
    </source>
</evidence>
<dbReference type="RefSeq" id="WP_220149251.1">
    <property type="nucleotide sequence ID" value="NZ_JAHXZI010000038.1"/>
</dbReference>
<dbReference type="Gene3D" id="3.40.50.300">
    <property type="entry name" value="P-loop containing nucleotide triphosphate hydrolases"/>
    <property type="match status" value="1"/>
</dbReference>
<feature type="transmembrane region" description="Helical" evidence="7">
    <location>
        <begin position="166"/>
        <end position="195"/>
    </location>
</feature>
<dbReference type="Proteomes" id="UP001519863">
    <property type="component" value="Unassembled WGS sequence"/>
</dbReference>
<dbReference type="SUPFAM" id="SSF52540">
    <property type="entry name" value="P-loop containing nucleoside triphosphate hydrolases"/>
    <property type="match status" value="1"/>
</dbReference>
<sequence length="628" mass="67487">MSMDFAAWNAMYHQMNQREDKRPFSRATLRRILALARPHRRKLAGFLLISVVTAVLAVAVPVLAGQVVDAIVEGREYRLVLALAVAIAVIALLEAGLGLVQRWFSARIGEGLILDLRTLVFDHVQRMPVAFFTRTRTGALVSRLNNDVIGAQHAFSETLSGVVGNLVGLALTLVVMVGLSWQITLLSLVLLPVFVLPARRVGGRLAGLEREAAEHNAAMNTQMTERFSAPGATLVKLYGNPSAESAEFAARARRVRDIGVRTAMAQWMFLTALTSVSAVAIALVYGLGGFYALRGSLDPGAVVALAILLTRMYAPLTSLASARVEVMSALVSFERVFEVLDLKPLIEEKPDARPVPDGPVTVEFDDVRFAYPSADKVSLASLEEVATLDTRGGEEVLHGISFRAEPGQMVALVGSSGAGKSTMASLLPRLHDAGSGAVRLGGVDVRDLSATSLRQTLGMVTQDGHLFHESVRANLMLARPSATEEDLWDVLRRAHIADLIASLPDGLDTVIGERGYRLSGGERQRLTIARLLLARPRVVVLDEATAHLDSTSEAAVQAALGEALSGRTAVVIAHRLSTVRAADQILVVEDGRVVERGTHPELLAAGGRYEQLYRTQFSEGQPPAVARG</sequence>
<dbReference type="InterPro" id="IPR017871">
    <property type="entry name" value="ABC_transporter-like_CS"/>
</dbReference>
<gene>
    <name evidence="10" type="ORF">KZ829_41080</name>
</gene>
<evidence type="ECO:0000256" key="3">
    <source>
        <dbReference type="ARBA" id="ARBA00022741"/>
    </source>
</evidence>
<dbReference type="GO" id="GO:0005524">
    <property type="term" value="F:ATP binding"/>
    <property type="evidence" value="ECO:0007669"/>
    <property type="project" value="UniProtKB-KW"/>
</dbReference>
<dbReference type="InterPro" id="IPR003593">
    <property type="entry name" value="AAA+_ATPase"/>
</dbReference>